<evidence type="ECO:0000313" key="2">
    <source>
        <dbReference type="EMBL" id="SUB79745.1"/>
    </source>
</evidence>
<dbReference type="EMBL" id="UGTJ01000001">
    <property type="protein sequence ID" value="SUB79745.1"/>
    <property type="molecule type" value="Genomic_DNA"/>
</dbReference>
<feature type="region of interest" description="Disordered" evidence="1">
    <location>
        <begin position="24"/>
        <end position="49"/>
    </location>
</feature>
<organism evidence="2 3">
    <name type="scientific">Segatella buccae</name>
    <dbReference type="NCBI Taxonomy" id="28126"/>
    <lineage>
        <taxon>Bacteria</taxon>
        <taxon>Pseudomonadati</taxon>
        <taxon>Bacteroidota</taxon>
        <taxon>Bacteroidia</taxon>
        <taxon>Bacteroidales</taxon>
        <taxon>Prevotellaceae</taxon>
        <taxon>Segatella</taxon>
    </lineage>
</organism>
<proteinExistence type="predicted"/>
<comment type="caution">
    <text evidence="2">The sequence shown here is derived from an EMBL/GenBank/DDBJ whole genome shotgun (WGS) entry which is preliminary data.</text>
</comment>
<dbReference type="AlphaFoldDB" id="A0AAQ1UI90"/>
<protein>
    <submittedName>
        <fullName evidence="2">Uncharacterized protein</fullName>
    </submittedName>
</protein>
<name>A0AAQ1UI90_9BACT</name>
<accession>A0AAQ1UI90</accession>
<reference evidence="2 3" key="1">
    <citation type="submission" date="2018-06" db="EMBL/GenBank/DDBJ databases">
        <authorList>
            <consortium name="Pathogen Informatics"/>
            <person name="Doyle S."/>
        </authorList>
    </citation>
    <scope>NUCLEOTIDE SEQUENCE [LARGE SCALE GENOMIC DNA]</scope>
    <source>
        <strain evidence="2 3">NCTC13063</strain>
    </source>
</reference>
<gene>
    <name evidence="2" type="ORF">NCTC13063_01015</name>
</gene>
<feature type="compositionally biased region" description="Basic and acidic residues" evidence="1">
    <location>
        <begin position="36"/>
        <end position="45"/>
    </location>
</feature>
<evidence type="ECO:0000313" key="3">
    <source>
        <dbReference type="Proteomes" id="UP000255283"/>
    </source>
</evidence>
<sequence length="152" mass="17474">MRRELRVRPFPVFGKPLMPRPCRRSRQEVSLDDEQPLQKHFHENSPTRLENGTWNLAKASLICHLGPSGLRKSHSWKLKGPQLQRSCGPFASPFGPFKAHFWPLNGVDKIQTPDSQCFRNLVKTRVFVPDPIAPRKYRKQGGRKAVIGLTKR</sequence>
<dbReference type="Proteomes" id="UP000255283">
    <property type="component" value="Unassembled WGS sequence"/>
</dbReference>
<evidence type="ECO:0000256" key="1">
    <source>
        <dbReference type="SAM" id="MobiDB-lite"/>
    </source>
</evidence>